<feature type="coiled-coil region" evidence="1">
    <location>
        <begin position="195"/>
        <end position="222"/>
    </location>
</feature>
<dbReference type="Proteomes" id="UP000664859">
    <property type="component" value="Unassembled WGS sequence"/>
</dbReference>
<organism evidence="3 4">
    <name type="scientific">Tribonema minus</name>
    <dbReference type="NCBI Taxonomy" id="303371"/>
    <lineage>
        <taxon>Eukaryota</taxon>
        <taxon>Sar</taxon>
        <taxon>Stramenopiles</taxon>
        <taxon>Ochrophyta</taxon>
        <taxon>PX clade</taxon>
        <taxon>Xanthophyceae</taxon>
        <taxon>Tribonematales</taxon>
        <taxon>Tribonemataceae</taxon>
        <taxon>Tribonema</taxon>
    </lineage>
</organism>
<comment type="caution">
    <text evidence="3">The sequence shown here is derived from an EMBL/GenBank/DDBJ whole genome shotgun (WGS) entry which is preliminary data.</text>
</comment>
<dbReference type="OrthoDB" id="2118161at2759"/>
<keyword evidence="4" id="KW-1185">Reference proteome</keyword>
<keyword evidence="1" id="KW-0175">Coiled coil</keyword>
<sequence length="1239" mass="138506">MLDALIAATDVVTAVDRRHKARLRAEWCDGMKHTPLQKQMLQRVLYDRLVAYKKLPLDADGTRGVAYAFAGKSEYGRKFAKGPSLQNFPRDIRAILTYGLLHDLDMENAHMHIIQYLCREYGITCPQLDYYIEHRDEILARIMDANELDRDACKTVVLKVSCGGSATYDKKDVVDAWGLSRLTCGVENSALGYAATAVEEEAPALEDEAPALEDEAPALQEEALQISALAFDGLMVYGDAIAGLGQRMTNAVEAGIPRLCIPFVDKPIKAVTIDELRARYVVVPTAPAAPAPPAWDPHYDDDAPDLVDDDDDDYEADEIPAGYDSDGSDGPAPELSDKWLPINLILLCTAINIALCAGTGEGKTARIMELVVYMFNLGKFIIFVTQRIQMVTTLGNLLDAAGIPFTRYDQEGLPAEIDPSEYQVMLMEYESYHRMRPGIIHCVIYDEHRALVETMNSKTNGACILTNYERYTEFAIWAEKVIYTCTDMDMDGACEALQNRLSERRAKVRGEHYLQLSRDADARGDEQECIRLALLASRSVPEPVEWIDKKLYRMKRACNFVSLREIIWRARTDLRKGRRIFVACGSKATAVMLNDMFAAFATNGATGIGLYTADTDNRSDMADLETNWDPLQAIIVTSVVTTGADYCTRARGIDPIFRIFLVPCPTTSTPRTMLQQAARPHDPYKEEIWISTDDRAYAKAIAGPPLTRAGIDEAATAMMRQINTGGAIVERDMSIASAQLLQMLGHENTRIPYRRAVPDLVIASAYSKVERKLSNSNEGFVRMMIYNIGRKAYTYGQRLFPLSDAVKASGVLGNIDAEMKAHREAEANDRKAQMAALDVTRIAASDDDMRTLEGLATRRKVPRHIKDVFNEKYDTPTPTELEIMLIKAQVTRMYEHNGDANVNDLACKARPHMQTLRNIDMVSRPRSRIPDLAFFRHAQKFGALELGAIHNTQHVDLLRTIATAIGLSGPTDRETEFDKTAVDDAALAAALAELKALGVDAGTGSDFQQATVLLKKSFGVKAEPVEQADKNKLRLVYIPGVDELMRWTPKFETEANAYRQRTGERVPSVNAHRPSDGATARDLQEYIDILGDNAIHDAERLRVQGLLAEKQAMREARREQAAAREMRPGPAYLERMAQARRERIQTAAEQRERAAAQREHDVLSGLIDPDDEERRRAQGRMAEEQAMQDRREQAIAREMRIGPTFDERMAQARRERIQRATAQRQRAAAAVTEMHTEDT</sequence>
<dbReference type="AlphaFoldDB" id="A0A836C9D4"/>
<reference evidence="3" key="1">
    <citation type="submission" date="2021-02" db="EMBL/GenBank/DDBJ databases">
        <title>First Annotated Genome of the Yellow-green Alga Tribonema minus.</title>
        <authorList>
            <person name="Mahan K.M."/>
        </authorList>
    </citation>
    <scope>NUCLEOTIDE SEQUENCE</scope>
    <source>
        <strain evidence="3">UTEX B ZZ1240</strain>
    </source>
</reference>
<accession>A0A836C9D4</accession>
<proteinExistence type="predicted"/>
<feature type="compositionally biased region" description="Acidic residues" evidence="2">
    <location>
        <begin position="302"/>
        <end position="318"/>
    </location>
</feature>
<evidence type="ECO:0000313" key="4">
    <source>
        <dbReference type="Proteomes" id="UP000664859"/>
    </source>
</evidence>
<evidence type="ECO:0000313" key="3">
    <source>
        <dbReference type="EMBL" id="KAG5176693.1"/>
    </source>
</evidence>
<feature type="region of interest" description="Disordered" evidence="2">
    <location>
        <begin position="291"/>
        <end position="331"/>
    </location>
</feature>
<feature type="region of interest" description="Disordered" evidence="2">
    <location>
        <begin position="1169"/>
        <end position="1191"/>
    </location>
</feature>
<feature type="compositionally biased region" description="Basic and acidic residues" evidence="2">
    <location>
        <begin position="1172"/>
        <end position="1191"/>
    </location>
</feature>
<protein>
    <submittedName>
        <fullName evidence="3">Uncharacterized protein</fullName>
    </submittedName>
</protein>
<dbReference type="EMBL" id="JAFCMP010000534">
    <property type="protein sequence ID" value="KAG5176693.1"/>
    <property type="molecule type" value="Genomic_DNA"/>
</dbReference>
<gene>
    <name evidence="3" type="ORF">JKP88DRAFT_249335</name>
</gene>
<evidence type="ECO:0000256" key="1">
    <source>
        <dbReference type="SAM" id="Coils"/>
    </source>
</evidence>
<evidence type="ECO:0000256" key="2">
    <source>
        <dbReference type="SAM" id="MobiDB-lite"/>
    </source>
</evidence>
<name>A0A836C9D4_9STRA</name>